<comment type="caution">
    <text evidence="1">The sequence shown here is derived from an EMBL/GenBank/DDBJ whole genome shotgun (WGS) entry which is preliminary data.</text>
</comment>
<evidence type="ECO:0000313" key="1">
    <source>
        <dbReference type="EMBL" id="RRA97543.1"/>
    </source>
</evidence>
<accession>A0A3P1BA76</accession>
<organism evidence="1 2">
    <name type="scientific">Larkinella rosea</name>
    <dbReference type="NCBI Taxonomy" id="2025312"/>
    <lineage>
        <taxon>Bacteria</taxon>
        <taxon>Pseudomonadati</taxon>
        <taxon>Bacteroidota</taxon>
        <taxon>Cytophagia</taxon>
        <taxon>Cytophagales</taxon>
        <taxon>Spirosomataceae</taxon>
        <taxon>Larkinella</taxon>
    </lineage>
</organism>
<dbReference type="EMBL" id="RQJO01000017">
    <property type="protein sequence ID" value="RRA97543.1"/>
    <property type="molecule type" value="Genomic_DNA"/>
</dbReference>
<proteinExistence type="predicted"/>
<evidence type="ECO:0000313" key="2">
    <source>
        <dbReference type="Proteomes" id="UP000271925"/>
    </source>
</evidence>
<protein>
    <submittedName>
        <fullName evidence="1">Uncharacterized protein</fullName>
    </submittedName>
</protein>
<dbReference type="AlphaFoldDB" id="A0A3P1BA76"/>
<gene>
    <name evidence="1" type="ORF">EHT25_31300</name>
</gene>
<dbReference type="Proteomes" id="UP000271925">
    <property type="component" value="Unassembled WGS sequence"/>
</dbReference>
<keyword evidence="2" id="KW-1185">Reference proteome</keyword>
<sequence length="75" mass="8227">MRWFSASEISLLAQPRNSGVCKRFASNGPVVALEVKLSNSPILKRGTSVAQEELGQLPILVVTPSAGNYPFRVWR</sequence>
<dbReference type="RefSeq" id="WP_124879406.1">
    <property type="nucleotide sequence ID" value="NZ_RQJO01000017.1"/>
</dbReference>
<name>A0A3P1BA76_9BACT</name>
<reference evidence="1 2" key="1">
    <citation type="submission" date="2018-11" db="EMBL/GenBank/DDBJ databases">
        <authorList>
            <person name="Zhou Z."/>
            <person name="Wang G."/>
        </authorList>
    </citation>
    <scope>NUCLEOTIDE SEQUENCE [LARGE SCALE GENOMIC DNA]</scope>
    <source>
        <strain evidence="1 2">KCTC52004</strain>
    </source>
</reference>